<feature type="compositionally biased region" description="Polar residues" evidence="9">
    <location>
        <begin position="1243"/>
        <end position="1260"/>
    </location>
</feature>
<feature type="compositionally biased region" description="Gly residues" evidence="9">
    <location>
        <begin position="762"/>
        <end position="773"/>
    </location>
</feature>
<feature type="domain" description="DEK-C" evidence="12">
    <location>
        <begin position="299"/>
        <end position="354"/>
    </location>
</feature>
<protein>
    <recommendedName>
        <fullName evidence="3">protein-serine/threonine phosphatase</fullName>
        <ecNumber evidence="3">3.1.3.16</ecNumber>
    </recommendedName>
</protein>
<evidence type="ECO:0000313" key="13">
    <source>
        <dbReference type="Proteomes" id="UP000001554"/>
    </source>
</evidence>
<evidence type="ECO:0000313" key="14">
    <source>
        <dbReference type="RefSeq" id="XP_035663652.1"/>
    </source>
</evidence>
<feature type="region of interest" description="Disordered" evidence="9">
    <location>
        <begin position="760"/>
        <end position="806"/>
    </location>
</feature>
<feature type="compositionally biased region" description="Polar residues" evidence="9">
    <location>
        <begin position="618"/>
        <end position="635"/>
    </location>
</feature>
<dbReference type="PROSITE" id="PS00383">
    <property type="entry name" value="TYR_PHOSPHATASE_1"/>
    <property type="match status" value="1"/>
</dbReference>
<feature type="domain" description="Tyrosine-protein phosphatase" evidence="10">
    <location>
        <begin position="358"/>
        <end position="499"/>
    </location>
</feature>
<dbReference type="PROSITE" id="PS51998">
    <property type="entry name" value="DEK_C"/>
    <property type="match status" value="1"/>
</dbReference>
<dbReference type="Gene3D" id="3.90.190.10">
    <property type="entry name" value="Protein tyrosine phosphatase superfamily"/>
    <property type="match status" value="1"/>
</dbReference>
<feature type="compositionally biased region" description="Basic and acidic residues" evidence="9">
    <location>
        <begin position="1049"/>
        <end position="1070"/>
    </location>
</feature>
<feature type="region of interest" description="Disordered" evidence="9">
    <location>
        <begin position="1196"/>
        <end position="1426"/>
    </location>
</feature>
<feature type="compositionally biased region" description="Low complexity" evidence="9">
    <location>
        <begin position="832"/>
        <end position="846"/>
    </location>
</feature>
<dbReference type="GO" id="GO:0005737">
    <property type="term" value="C:cytoplasm"/>
    <property type="evidence" value="ECO:0000318"/>
    <property type="project" value="GO_Central"/>
</dbReference>
<feature type="compositionally biased region" description="Polar residues" evidence="9">
    <location>
        <begin position="1305"/>
        <end position="1314"/>
    </location>
</feature>
<evidence type="ECO:0000256" key="2">
    <source>
        <dbReference type="ARBA" id="ARBA00009580"/>
    </source>
</evidence>
<reference evidence="14" key="1">
    <citation type="submission" date="2025-08" db="UniProtKB">
        <authorList>
            <consortium name="RefSeq"/>
        </authorList>
    </citation>
    <scope>IDENTIFICATION</scope>
    <source>
        <strain evidence="14">S238N-H82</strain>
        <tissue evidence="14">Testes</tissue>
    </source>
</reference>
<feature type="region of interest" description="Disordered" evidence="9">
    <location>
        <begin position="823"/>
        <end position="858"/>
    </location>
</feature>
<feature type="compositionally biased region" description="Polar residues" evidence="9">
    <location>
        <begin position="983"/>
        <end position="1008"/>
    </location>
</feature>
<dbReference type="InterPro" id="IPR000340">
    <property type="entry name" value="Dual-sp_phosphatase_cat-dom"/>
</dbReference>
<accession>A0A9J7KKK1</accession>
<feature type="compositionally biased region" description="Polar residues" evidence="9">
    <location>
        <begin position="510"/>
        <end position="520"/>
    </location>
</feature>
<dbReference type="GO" id="GO:0030837">
    <property type="term" value="P:negative regulation of actin filament polymerization"/>
    <property type="evidence" value="ECO:0000318"/>
    <property type="project" value="GO_Central"/>
</dbReference>
<dbReference type="GO" id="GO:0004722">
    <property type="term" value="F:protein serine/threonine phosphatase activity"/>
    <property type="evidence" value="ECO:0007669"/>
    <property type="project" value="UniProtKB-EC"/>
</dbReference>
<dbReference type="InterPro" id="IPR000387">
    <property type="entry name" value="Tyr_Pase_dom"/>
</dbReference>
<feature type="region of interest" description="Disordered" evidence="9">
    <location>
        <begin position="1"/>
        <end position="43"/>
    </location>
</feature>
<dbReference type="GO" id="GO:0005856">
    <property type="term" value="C:cytoskeleton"/>
    <property type="evidence" value="ECO:0007669"/>
    <property type="project" value="UniProtKB-SubCell"/>
</dbReference>
<feature type="compositionally biased region" description="Basic residues" evidence="9">
    <location>
        <begin position="1396"/>
        <end position="1417"/>
    </location>
</feature>
<gene>
    <name evidence="14" type="primary">LOC118407297</name>
</gene>
<dbReference type="CDD" id="cd11652">
    <property type="entry name" value="SSH-N"/>
    <property type="match status" value="1"/>
</dbReference>
<dbReference type="GO" id="GO:0030036">
    <property type="term" value="P:actin cytoskeleton organization"/>
    <property type="evidence" value="ECO:0000318"/>
    <property type="project" value="GO_Central"/>
</dbReference>
<dbReference type="PROSITE" id="PS50056">
    <property type="entry name" value="TYR_PHOSPHATASE_2"/>
    <property type="match status" value="1"/>
</dbReference>
<keyword evidence="7" id="KW-0206">Cytoskeleton</keyword>
<feature type="compositionally biased region" description="Basic and acidic residues" evidence="9">
    <location>
        <begin position="1329"/>
        <end position="1352"/>
    </location>
</feature>
<feature type="compositionally biased region" description="Low complexity" evidence="9">
    <location>
        <begin position="774"/>
        <end position="788"/>
    </location>
</feature>
<comment type="subcellular location">
    <subcellularLocation>
        <location evidence="1">Cytoplasm</location>
        <location evidence="1">Cytoskeleton</location>
    </subcellularLocation>
</comment>
<dbReference type="InterPro" id="IPR043588">
    <property type="entry name" value="SSH-N"/>
</dbReference>
<evidence type="ECO:0000256" key="9">
    <source>
        <dbReference type="SAM" id="MobiDB-lite"/>
    </source>
</evidence>
<dbReference type="InterPro" id="IPR020422">
    <property type="entry name" value="TYR_PHOSPHATASE_DUAL_dom"/>
</dbReference>
<dbReference type="InterPro" id="IPR014876">
    <property type="entry name" value="DEK_C"/>
</dbReference>
<dbReference type="Proteomes" id="UP000001554">
    <property type="component" value="Unplaced"/>
</dbReference>
<feature type="compositionally biased region" description="Basic and acidic residues" evidence="9">
    <location>
        <begin position="1102"/>
        <end position="1116"/>
    </location>
</feature>
<name>A0A9J7KKK1_BRAFL</name>
<dbReference type="PANTHER" id="PTHR45864:SF2">
    <property type="entry name" value="PROTEIN PHOSPHATASE SLINGSHOT"/>
    <property type="match status" value="1"/>
</dbReference>
<keyword evidence="6" id="KW-0904">Protein phosphatase</keyword>
<dbReference type="RefSeq" id="XP_035663652.1">
    <property type="nucleotide sequence ID" value="XM_035807759.1"/>
</dbReference>
<feature type="domain" description="Tyrosine specific protein phosphatases" evidence="11">
    <location>
        <begin position="420"/>
        <end position="477"/>
    </location>
</feature>
<dbReference type="InterPro" id="IPR043587">
    <property type="entry name" value="Phosphatase_SSH-like"/>
</dbReference>
<evidence type="ECO:0000259" key="10">
    <source>
        <dbReference type="PROSITE" id="PS50054"/>
    </source>
</evidence>
<feature type="compositionally biased region" description="Low complexity" evidence="9">
    <location>
        <begin position="9"/>
        <end position="21"/>
    </location>
</feature>
<evidence type="ECO:0000256" key="8">
    <source>
        <dbReference type="ARBA" id="ARBA00048336"/>
    </source>
</evidence>
<dbReference type="GeneID" id="118407297"/>
<keyword evidence="4" id="KW-0963">Cytoplasm</keyword>
<evidence type="ECO:0000259" key="12">
    <source>
        <dbReference type="PROSITE" id="PS51998"/>
    </source>
</evidence>
<evidence type="ECO:0000256" key="4">
    <source>
        <dbReference type="ARBA" id="ARBA00022490"/>
    </source>
</evidence>
<evidence type="ECO:0000256" key="6">
    <source>
        <dbReference type="ARBA" id="ARBA00022912"/>
    </source>
</evidence>
<keyword evidence="13" id="KW-1185">Reference proteome</keyword>
<dbReference type="EC" id="3.1.3.16" evidence="3"/>
<organism evidence="13 14">
    <name type="scientific">Branchiostoma floridae</name>
    <name type="common">Florida lancelet</name>
    <name type="synonym">Amphioxus</name>
    <dbReference type="NCBI Taxonomy" id="7739"/>
    <lineage>
        <taxon>Eukaryota</taxon>
        <taxon>Metazoa</taxon>
        <taxon>Chordata</taxon>
        <taxon>Cephalochordata</taxon>
        <taxon>Leptocardii</taxon>
        <taxon>Amphioxiformes</taxon>
        <taxon>Branchiostomatidae</taxon>
        <taxon>Branchiostoma</taxon>
    </lineage>
</organism>
<comment type="similarity">
    <text evidence="2">Belongs to the protein-tyrosine phosphatase family.</text>
</comment>
<feature type="compositionally biased region" description="Basic and acidic residues" evidence="9">
    <location>
        <begin position="547"/>
        <end position="560"/>
    </location>
</feature>
<dbReference type="Pfam" id="PF00782">
    <property type="entry name" value="DSPc"/>
    <property type="match status" value="1"/>
</dbReference>
<dbReference type="Gene3D" id="1.10.10.60">
    <property type="entry name" value="Homeodomain-like"/>
    <property type="match status" value="1"/>
</dbReference>
<keyword evidence="5" id="KW-0378">Hydrolase</keyword>
<dbReference type="KEGG" id="bfo:118407297"/>
<dbReference type="PROSITE" id="PS50054">
    <property type="entry name" value="TYR_PHOSPHATASE_DUAL"/>
    <property type="match status" value="1"/>
</dbReference>
<feature type="compositionally biased region" description="Basic and acidic residues" evidence="9">
    <location>
        <begin position="901"/>
        <end position="958"/>
    </location>
</feature>
<feature type="compositionally biased region" description="Acidic residues" evidence="9">
    <location>
        <begin position="571"/>
        <end position="585"/>
    </location>
</feature>
<evidence type="ECO:0000256" key="5">
    <source>
        <dbReference type="ARBA" id="ARBA00022801"/>
    </source>
</evidence>
<dbReference type="SUPFAM" id="SSF52799">
    <property type="entry name" value="(Phosphotyrosine protein) phosphatases II"/>
    <property type="match status" value="1"/>
</dbReference>
<feature type="region of interest" description="Disordered" evidence="9">
    <location>
        <begin position="508"/>
        <end position="735"/>
    </location>
</feature>
<feature type="compositionally biased region" description="Basic and acidic residues" evidence="9">
    <location>
        <begin position="971"/>
        <end position="982"/>
    </location>
</feature>
<feature type="compositionally biased region" description="Low complexity" evidence="9">
    <location>
        <begin position="959"/>
        <end position="969"/>
    </location>
</feature>
<proteinExistence type="inferred from homology"/>
<dbReference type="PANTHER" id="PTHR45864">
    <property type="entry name" value="SLINGSHOT PROTEIN PHOSPHATASE HOMOLOG"/>
    <property type="match status" value="1"/>
</dbReference>
<dbReference type="SMART" id="SM00195">
    <property type="entry name" value="DSPc"/>
    <property type="match status" value="1"/>
</dbReference>
<dbReference type="Pfam" id="PF08766">
    <property type="entry name" value="DEK_C"/>
    <property type="match status" value="1"/>
</dbReference>
<comment type="catalytic activity">
    <reaction evidence="8">
        <text>O-phospho-L-threonyl-[protein] + H2O = L-threonyl-[protein] + phosphate</text>
        <dbReference type="Rhea" id="RHEA:47004"/>
        <dbReference type="Rhea" id="RHEA-COMP:11060"/>
        <dbReference type="Rhea" id="RHEA-COMP:11605"/>
        <dbReference type="ChEBI" id="CHEBI:15377"/>
        <dbReference type="ChEBI" id="CHEBI:30013"/>
        <dbReference type="ChEBI" id="CHEBI:43474"/>
        <dbReference type="ChEBI" id="CHEBI:61977"/>
        <dbReference type="EC" id="3.1.3.16"/>
    </reaction>
</comment>
<evidence type="ECO:0000256" key="7">
    <source>
        <dbReference type="ARBA" id="ARBA00023212"/>
    </source>
</evidence>
<dbReference type="GO" id="GO:0004721">
    <property type="term" value="F:phosphoprotein phosphatase activity"/>
    <property type="evidence" value="ECO:0000318"/>
    <property type="project" value="GO_Central"/>
</dbReference>
<dbReference type="InterPro" id="IPR029021">
    <property type="entry name" value="Prot-tyrosine_phosphatase-like"/>
</dbReference>
<evidence type="ECO:0000259" key="11">
    <source>
        <dbReference type="PROSITE" id="PS50056"/>
    </source>
</evidence>
<dbReference type="FunFam" id="3.90.190.10:FF:000004">
    <property type="entry name" value="Protein phosphatase Slingshot homolog 2"/>
    <property type="match status" value="1"/>
</dbReference>
<dbReference type="OrthoDB" id="5779068at2759"/>
<evidence type="ECO:0000256" key="3">
    <source>
        <dbReference type="ARBA" id="ARBA00013081"/>
    </source>
</evidence>
<dbReference type="GO" id="GO:0003779">
    <property type="term" value="F:actin binding"/>
    <property type="evidence" value="ECO:0000318"/>
    <property type="project" value="GO_Central"/>
</dbReference>
<evidence type="ECO:0000256" key="1">
    <source>
        <dbReference type="ARBA" id="ARBA00004245"/>
    </source>
</evidence>
<sequence>MSLVTVQRSPTPSNSGSSSGSVEIYVNNSLPSSSKDADDESEEKRLKRTHSLCESYVAIKDCVLILPQSDNVQRPARSTRGAMKRQRREGTDDLLEMTCHLPCFIYLSYQGYYIHCRHYLPQGDLQNHLQSMFYLLRPQDTIKLAVKLESAYPDRIRYMAIVSCFGREDTEESIILGIDFQDRQSEASVGLVLPIWSNTKVTLDGDGGFSVSSHGRYFIFKPVSVQAMWSALQSLHKVAAIAREYNYFDGSIFLTWTGYYSNRISSNQSCVKEWHVLDDLMCHRPESPSLYGDRPTEKVLTERNIRKFLKMVMMQVDLENVTSKQVRQQVEKKMNTNLHDFRGYIDQEMIIILGQMDAASEIFEHLYLGSEWNASNLEELQQNGVGYILNVTREIDNFYPGMFDYFNVRVYDEEDSELLSHWNRTYEYIEKAKRMGSKCLVHCKMGVSRSASTVIAYAMKEYNMAMQDAYNYVKSIRSCIKPNCAFMQQLEEYQGILDASNQRHNKLWRQPTQEQPTSNPAEDDKNDHSDNESIDSVEVEVFTSTPKMDRPTDPVAREIEVSSMPDLENIGSEEEGQQGSGEDDGGSSSDLDVTLEVTSEETDSAEKETPANGRTAEVMTSGSGVESEQKQSGSESDAEDDDTVPSYKVDFFSLMEKFNRPTSPRRESRRKSFSSLGRKGSHGRSWSENDRLSQTCPELVSVTPVKTKVQPQHADPADTEGLEYRDSMEQGQGSEVEGQIPAGLVAANVVVGSAGLVEGQVAGAGGPAGGSTAAGGQQVEAGEQAGVEEYQRSLSQPPKASAEGHVLDFDPKVMSVREIVSGFESQTGGGAPEVTTTTAPATPAAGRKVRPTSMPKDDHSWIRDIAQWCSEMSQQGGLHGQLGADRPRAFSESPTLAVAEEMSRRKSEWQRSCEDLKNSRSYSDPDVRTPRNDDSHHGNVGTERQKEKVLGFRTKSDSKSSAATSTSADRPLLRVENAKHVEQNTATQQDSAKTAEPAQTTADQQPSSLAWKPGVVKQQKQQIERKYGGGTWSETPESSLDIKTVEQGGKQEESDGAESKTYDPDTKGAKPSELLPRNLPTRPVTILETSDSAARPTSLAVGKEEEKGDQSSKDDNIMLQSGIVKKHKDGFEQRWRLSVGSNYEELASSMEAAGGTAEKSSPVVEDKGPMASAYPAENIPWFVGAVKQQKGVIETRKVVTPTEPKPDSSDGELFAPVTPTGDDLSTSSEEGIVKKRTRELEALSSSDVSNTMKKSASATGLSDRTSTLKDDDDSRRSSTKSLEDFQGFSTRSESAPENLRYCVSEKSSPVGSPTKSDDLSVRVLVSIFDKSKEGEEAKTSEREHAEVERSKSFSEGQTEQNSSEKENHQFQSAKPLARTRPRLGADPNPPVVLSNRKTRQYSRNHPVSRLRKDRKQRSTNPFYNTM</sequence>
<dbReference type="SUPFAM" id="SSF109715">
    <property type="entry name" value="DEK C-terminal domain"/>
    <property type="match status" value="1"/>
</dbReference>
<dbReference type="InterPro" id="IPR016130">
    <property type="entry name" value="Tyr_Pase_AS"/>
</dbReference>
<feature type="region of interest" description="Disordered" evidence="9">
    <location>
        <begin position="873"/>
        <end position="1118"/>
    </location>
</feature>
<feature type="compositionally biased region" description="Basic and acidic residues" evidence="9">
    <location>
        <begin position="1266"/>
        <end position="1276"/>
    </location>
</feature>
<dbReference type="Pfam" id="PF23040">
    <property type="entry name" value="PH_SSH1-like_1st"/>
    <property type="match status" value="1"/>
</dbReference>
<feature type="compositionally biased region" description="Basic and acidic residues" evidence="9">
    <location>
        <begin position="522"/>
        <end position="531"/>
    </location>
</feature>